<dbReference type="GO" id="GO:0016020">
    <property type="term" value="C:membrane"/>
    <property type="evidence" value="ECO:0000318"/>
    <property type="project" value="GO_Central"/>
</dbReference>
<dbReference type="InterPro" id="IPR050187">
    <property type="entry name" value="Lipid_Phosphate_FormReg"/>
</dbReference>
<keyword evidence="2" id="KW-0808">Transferase</keyword>
<keyword evidence="10" id="KW-1185">Reference proteome</keyword>
<evidence type="ECO:0000256" key="3">
    <source>
        <dbReference type="ARBA" id="ARBA00022741"/>
    </source>
</evidence>
<reference evidence="9 10" key="1">
    <citation type="submission" date="2014-04" db="EMBL/GenBank/DDBJ databases">
        <authorList>
            <consortium name="International Citrus Genome Consortium"/>
            <person name="Gmitter F."/>
            <person name="Chen C."/>
            <person name="Farmerie W."/>
            <person name="Harkins T."/>
            <person name="Desany B."/>
            <person name="Mohiuddin M."/>
            <person name="Kodira C."/>
            <person name="Borodovsky M."/>
            <person name="Lomsadze A."/>
            <person name="Burns P."/>
            <person name="Jenkins J."/>
            <person name="Prochnik S."/>
            <person name="Shu S."/>
            <person name="Chapman J."/>
            <person name="Pitluck S."/>
            <person name="Schmutz J."/>
            <person name="Rokhsar D."/>
        </authorList>
    </citation>
    <scope>NUCLEOTIDE SEQUENCE</scope>
</reference>
<dbReference type="InterPro" id="IPR017438">
    <property type="entry name" value="ATP-NAD_kinase_N"/>
</dbReference>
<sequence length="489" mass="54480">MDQIVQDTLSDRVRVSGRITAMTLTGDGRLRWTDGHQRSLTLEKQVLGFVVEGSKIRIRAVVDGRDEICCGGRAGSVVRKDFVFEPLSEDSKRLWCEKLRDFIDSFGRPKRLYIFVNPFGGKKIASKIFLDDVKPLLEDANIQFTVQETTQQLHAKEIVKVLDLSKYDGIVCVSGDGILVEVVNGLLEREDWNDAIKVPLGVVPADFLDAGTGNGMIKSLLDLVGEPCKASNAILAVIRGHKRLLDVATILQGKTRFHSVLMLAWGLVADIDIESEKYRWMGSARIDFYALQRILYLRQYNGRVSFVPAPGFENHGEPSTYSEQNICNPIPSQQQPIKILQHGYQGPDVDLKNLEWRIINGPFVAVWLHNVPWGSENTMAAPDAKFSDGYLDLIIIKDCPKLALFSLLSNLNKGGHVESPYVAYLKVKAFILEPGALTQEPNREGIIDCDGEVLARGKGTYQCDQKSLMSYDKLQITVDQGLATLFSPV</sequence>
<dbReference type="Pfam" id="PF00781">
    <property type="entry name" value="DAGK_cat"/>
    <property type="match status" value="1"/>
</dbReference>
<feature type="domain" description="DAGKc" evidence="8">
    <location>
        <begin position="107"/>
        <end position="254"/>
    </location>
</feature>
<keyword evidence="3" id="KW-0547">Nucleotide-binding</keyword>
<organism evidence="9 10">
    <name type="scientific">Citrus sinensis</name>
    <name type="common">Sweet orange</name>
    <name type="synonym">Citrus aurantium var. sinensis</name>
    <dbReference type="NCBI Taxonomy" id="2711"/>
    <lineage>
        <taxon>Eukaryota</taxon>
        <taxon>Viridiplantae</taxon>
        <taxon>Streptophyta</taxon>
        <taxon>Embryophyta</taxon>
        <taxon>Tracheophyta</taxon>
        <taxon>Spermatophyta</taxon>
        <taxon>Magnoliopsida</taxon>
        <taxon>eudicotyledons</taxon>
        <taxon>Gunneridae</taxon>
        <taxon>Pentapetalae</taxon>
        <taxon>rosids</taxon>
        <taxon>malvids</taxon>
        <taxon>Sapindales</taxon>
        <taxon>Rutaceae</taxon>
        <taxon>Aurantioideae</taxon>
        <taxon>Citrus</taxon>
    </lineage>
</organism>
<proteinExistence type="predicted"/>
<gene>
    <name evidence="9" type="ORF">CISIN_1g011290mg</name>
</gene>
<dbReference type="GO" id="GO:0008481">
    <property type="term" value="F:sphingosine kinase activity"/>
    <property type="evidence" value="ECO:0007669"/>
    <property type="project" value="UniProtKB-EC"/>
</dbReference>
<dbReference type="Gene3D" id="2.60.200.40">
    <property type="match status" value="1"/>
</dbReference>
<evidence type="ECO:0000256" key="6">
    <source>
        <dbReference type="ARBA" id="ARBA00023136"/>
    </source>
</evidence>
<dbReference type="GO" id="GO:0071215">
    <property type="term" value="P:cellular response to abscisic acid stimulus"/>
    <property type="evidence" value="ECO:0007669"/>
    <property type="project" value="UniProtKB-ARBA"/>
</dbReference>
<keyword evidence="6" id="KW-0472">Membrane</keyword>
<evidence type="ECO:0000259" key="8">
    <source>
        <dbReference type="PROSITE" id="PS50146"/>
    </source>
</evidence>
<evidence type="ECO:0000256" key="5">
    <source>
        <dbReference type="ARBA" id="ARBA00022840"/>
    </source>
</evidence>
<dbReference type="InterPro" id="IPR016064">
    <property type="entry name" value="NAD/diacylglycerol_kinase_sf"/>
</dbReference>
<dbReference type="PANTHER" id="PTHR12358:SF31">
    <property type="entry name" value="ACYLGLYCEROL KINASE, MITOCHONDRIAL"/>
    <property type="match status" value="1"/>
</dbReference>
<evidence type="ECO:0000256" key="4">
    <source>
        <dbReference type="ARBA" id="ARBA00022777"/>
    </source>
</evidence>
<dbReference type="Proteomes" id="UP000027120">
    <property type="component" value="Unassembled WGS sequence"/>
</dbReference>
<dbReference type="PANTHER" id="PTHR12358">
    <property type="entry name" value="SPHINGOSINE KINASE"/>
    <property type="match status" value="1"/>
</dbReference>
<name>A0A067G7X9_CITSI</name>
<comment type="subcellular location">
    <subcellularLocation>
        <location evidence="1">Vacuole membrane</location>
        <topology evidence="1">Peripheral membrane protein</topology>
    </subcellularLocation>
</comment>
<dbReference type="EC" id="2.7.1.91" evidence="7"/>
<evidence type="ECO:0000256" key="2">
    <source>
        <dbReference type="ARBA" id="ARBA00022679"/>
    </source>
</evidence>
<dbReference type="InterPro" id="IPR001206">
    <property type="entry name" value="Diacylglycerol_kinase_cat_dom"/>
</dbReference>
<dbReference type="SMART" id="SM00046">
    <property type="entry name" value="DAGKc"/>
    <property type="match status" value="1"/>
</dbReference>
<protein>
    <recommendedName>
        <fullName evidence="7">sphingosine kinase</fullName>
        <ecNumber evidence="7">2.7.1.91</ecNumber>
    </recommendedName>
</protein>
<evidence type="ECO:0000256" key="1">
    <source>
        <dbReference type="ARBA" id="ARBA00004148"/>
    </source>
</evidence>
<evidence type="ECO:0000256" key="7">
    <source>
        <dbReference type="ARBA" id="ARBA00044037"/>
    </source>
</evidence>
<dbReference type="InterPro" id="IPR045540">
    <property type="entry name" value="YegS/DAGK_C"/>
</dbReference>
<evidence type="ECO:0000313" key="9">
    <source>
        <dbReference type="EMBL" id="KDO75738.1"/>
    </source>
</evidence>
<dbReference type="STRING" id="2711.A0A067G7X9"/>
<keyword evidence="5" id="KW-0067">ATP-binding</keyword>
<dbReference type="PROSITE" id="PS50146">
    <property type="entry name" value="DAGK"/>
    <property type="match status" value="1"/>
</dbReference>
<dbReference type="SUPFAM" id="SSF111331">
    <property type="entry name" value="NAD kinase/diacylglycerol kinase-like"/>
    <property type="match status" value="1"/>
</dbReference>
<dbReference type="AlphaFoldDB" id="A0A067G7X9"/>
<dbReference type="SMR" id="A0A067G7X9"/>
<dbReference type="GO" id="GO:0005524">
    <property type="term" value="F:ATP binding"/>
    <property type="evidence" value="ECO:0007669"/>
    <property type="project" value="UniProtKB-KW"/>
</dbReference>
<dbReference type="EMBL" id="KK784882">
    <property type="protein sequence ID" value="KDO75738.1"/>
    <property type="molecule type" value="Genomic_DNA"/>
</dbReference>
<accession>A0A067G7X9</accession>
<dbReference type="GO" id="GO:0009705">
    <property type="term" value="C:plant-type vacuole membrane"/>
    <property type="evidence" value="ECO:0007669"/>
    <property type="project" value="UniProtKB-ARBA"/>
</dbReference>
<evidence type="ECO:0000313" key="10">
    <source>
        <dbReference type="Proteomes" id="UP000027120"/>
    </source>
</evidence>
<dbReference type="Gene3D" id="3.40.50.10330">
    <property type="entry name" value="Probable inorganic polyphosphate/atp-NAD kinase, domain 1"/>
    <property type="match status" value="1"/>
</dbReference>
<dbReference type="GO" id="GO:0046512">
    <property type="term" value="P:sphingosine biosynthetic process"/>
    <property type="evidence" value="ECO:0000318"/>
    <property type="project" value="GO_Central"/>
</dbReference>
<dbReference type="GO" id="GO:0005737">
    <property type="term" value="C:cytoplasm"/>
    <property type="evidence" value="ECO:0000318"/>
    <property type="project" value="GO_Central"/>
</dbReference>
<dbReference type="FunFam" id="3.40.50.10330:FF:000005">
    <property type="entry name" value="Sphingosine kinase 2"/>
    <property type="match status" value="1"/>
</dbReference>
<dbReference type="Pfam" id="PF19279">
    <property type="entry name" value="YegS_C"/>
    <property type="match status" value="1"/>
</dbReference>
<keyword evidence="4" id="KW-0418">Kinase</keyword>
<dbReference type="GO" id="GO:0001727">
    <property type="term" value="F:lipid kinase activity"/>
    <property type="evidence" value="ECO:0000318"/>
    <property type="project" value="GO_Central"/>
</dbReference>